<protein>
    <submittedName>
        <fullName evidence="2">GNAT family N-acetyltransferase</fullName>
    </submittedName>
</protein>
<reference evidence="2" key="1">
    <citation type="submission" date="2021-03" db="EMBL/GenBank/DDBJ databases">
        <title>Whole genome sequence of Streptomyces bomunensis MMS17-BM035.</title>
        <authorList>
            <person name="Lee J.H."/>
        </authorList>
    </citation>
    <scope>NUCLEOTIDE SEQUENCE</scope>
    <source>
        <strain evidence="2">MMS17-BM035</strain>
    </source>
</reference>
<dbReference type="Pfam" id="PF13302">
    <property type="entry name" value="Acetyltransf_3"/>
    <property type="match status" value="1"/>
</dbReference>
<keyword evidence="3" id="KW-1185">Reference proteome</keyword>
<dbReference type="PANTHER" id="PTHR43441:SF10">
    <property type="entry name" value="ACETYLTRANSFERASE"/>
    <property type="match status" value="1"/>
</dbReference>
<name>A0A940MKH3_9ACTN</name>
<dbReference type="AlphaFoldDB" id="A0A940MKH3"/>
<dbReference type="GO" id="GO:0008999">
    <property type="term" value="F:protein-N-terminal-alanine acetyltransferase activity"/>
    <property type="evidence" value="ECO:0007669"/>
    <property type="project" value="TreeGrafter"/>
</dbReference>
<evidence type="ECO:0000313" key="3">
    <source>
        <dbReference type="Proteomes" id="UP000670475"/>
    </source>
</evidence>
<sequence length="191" mass="21111">MDPLRISSDRLELRALVSADIEAVHAVCQDPDIQRWVPIPSPYERQHAEYFVEQVVPEGWRTDTVYTFGVFPRGGGPLIGAANLQPRTEAWEIGYWTAAEHRGRGYTAETVGALARWAFAQGVDRLEWRAERGNNASRAVAEKAGFVWEGTLRAALLSRGTLRDLWIGSLLPSDLGLASAHAYLPAQRASA</sequence>
<comment type="caution">
    <text evidence="2">The sequence shown here is derived from an EMBL/GenBank/DDBJ whole genome shotgun (WGS) entry which is preliminary data.</text>
</comment>
<dbReference type="GO" id="GO:0005737">
    <property type="term" value="C:cytoplasm"/>
    <property type="evidence" value="ECO:0007669"/>
    <property type="project" value="TreeGrafter"/>
</dbReference>
<gene>
    <name evidence="2" type="ORF">JFN87_26535</name>
</gene>
<dbReference type="InterPro" id="IPR016181">
    <property type="entry name" value="Acyl_CoA_acyltransferase"/>
</dbReference>
<dbReference type="GO" id="GO:1990189">
    <property type="term" value="F:protein N-terminal-serine acetyltransferase activity"/>
    <property type="evidence" value="ECO:0007669"/>
    <property type="project" value="TreeGrafter"/>
</dbReference>
<evidence type="ECO:0000259" key="1">
    <source>
        <dbReference type="PROSITE" id="PS51186"/>
    </source>
</evidence>
<dbReference type="RefSeq" id="WP_209343882.1">
    <property type="nucleotide sequence ID" value="NZ_JAGIQL010000149.1"/>
</dbReference>
<dbReference type="PROSITE" id="PS51186">
    <property type="entry name" value="GNAT"/>
    <property type="match status" value="1"/>
</dbReference>
<dbReference type="EMBL" id="JAGIQL010000149">
    <property type="protein sequence ID" value="MBP0460996.1"/>
    <property type="molecule type" value="Genomic_DNA"/>
</dbReference>
<dbReference type="InterPro" id="IPR051908">
    <property type="entry name" value="Ribosomal_N-acetyltransferase"/>
</dbReference>
<feature type="domain" description="N-acetyltransferase" evidence="1">
    <location>
        <begin position="11"/>
        <end position="172"/>
    </location>
</feature>
<organism evidence="2 3">
    <name type="scientific">Streptomyces montanisoli</name>
    <dbReference type="NCBI Taxonomy" id="2798581"/>
    <lineage>
        <taxon>Bacteria</taxon>
        <taxon>Bacillati</taxon>
        <taxon>Actinomycetota</taxon>
        <taxon>Actinomycetes</taxon>
        <taxon>Kitasatosporales</taxon>
        <taxon>Streptomycetaceae</taxon>
        <taxon>Streptomyces</taxon>
    </lineage>
</organism>
<accession>A0A940MKH3</accession>
<dbReference type="SUPFAM" id="SSF55729">
    <property type="entry name" value="Acyl-CoA N-acyltransferases (Nat)"/>
    <property type="match status" value="1"/>
</dbReference>
<dbReference type="Proteomes" id="UP000670475">
    <property type="component" value="Unassembled WGS sequence"/>
</dbReference>
<evidence type="ECO:0000313" key="2">
    <source>
        <dbReference type="EMBL" id="MBP0460996.1"/>
    </source>
</evidence>
<proteinExistence type="predicted"/>
<dbReference type="Gene3D" id="3.40.630.30">
    <property type="match status" value="1"/>
</dbReference>
<dbReference type="InterPro" id="IPR000182">
    <property type="entry name" value="GNAT_dom"/>
</dbReference>
<dbReference type="PANTHER" id="PTHR43441">
    <property type="entry name" value="RIBOSOMAL-PROTEIN-SERINE ACETYLTRANSFERASE"/>
    <property type="match status" value="1"/>
</dbReference>